<dbReference type="SUPFAM" id="SSF81296">
    <property type="entry name" value="E set domains"/>
    <property type="match status" value="1"/>
</dbReference>
<dbReference type="Proteomes" id="UP000293342">
    <property type="component" value="Unassembled WGS sequence"/>
</dbReference>
<dbReference type="InterPro" id="IPR014756">
    <property type="entry name" value="Ig_E-set"/>
</dbReference>
<sequence length="419" mass="46771">MADEINSPRLQKLDPAGTEEFWADVTEQGAPLVEPVLDDDDDVWLTFLYRSSEPVTGVSVFGGPAGWDAPDNQMHHLDGTDVWYLTCRVRADLRCTYRLAVDDVDSAAAKAEDWQERTAKWFTDPLNPATFVYPADEFLDSDETVVSLIELSAAPAQPWLAPRPDVKPGELVQHLHRSEILGNERRIWVYTPHGYRPNDEPYPLLVLFDGDVVRGPIPFPTILDNLIDDGRIPPTVAVLVDSLTQEVRNRELPCGKPFLKYLTDELLPWAREQYRITTDPARTIVAGQSHGGQAAAFAALNRPDIFGTVISQSGSFWWSPDDDHEHEWLTRQYAETERQPVRLYLEVGLQERGSTPDDGPSMVVANRHFRTILRSKGYDVTYTEYNGGHDYVCWRGSLADALTTVTAGSVAGVADGHGG</sequence>
<dbReference type="InterPro" id="IPR013783">
    <property type="entry name" value="Ig-like_fold"/>
</dbReference>
<comment type="similarity">
    <text evidence="4">Belongs to the Fes family.</text>
</comment>
<dbReference type="OrthoDB" id="9775130at2"/>
<proteinExistence type="inferred from homology"/>
<dbReference type="InterPro" id="IPR000801">
    <property type="entry name" value="Esterase-like"/>
</dbReference>
<evidence type="ECO:0000256" key="1">
    <source>
        <dbReference type="ARBA" id="ARBA00004496"/>
    </source>
</evidence>
<dbReference type="PANTHER" id="PTHR48098">
    <property type="entry name" value="ENTEROCHELIN ESTERASE-RELATED"/>
    <property type="match status" value="1"/>
</dbReference>
<dbReference type="GO" id="GO:0005975">
    <property type="term" value="P:carbohydrate metabolic process"/>
    <property type="evidence" value="ECO:0007669"/>
    <property type="project" value="UniProtKB-ARBA"/>
</dbReference>
<evidence type="ECO:0000256" key="2">
    <source>
        <dbReference type="ARBA" id="ARBA00022490"/>
    </source>
</evidence>
<dbReference type="SUPFAM" id="SSF53474">
    <property type="entry name" value="alpha/beta-Hydrolases"/>
    <property type="match status" value="1"/>
</dbReference>
<dbReference type="InterPro" id="IPR029058">
    <property type="entry name" value="AB_hydrolase_fold"/>
</dbReference>
<keyword evidence="7" id="KW-1185">Reference proteome</keyword>
<comment type="caution">
    <text evidence="6">The sequence shown here is derived from an EMBL/GenBank/DDBJ whole genome shotgun (WGS) entry which is preliminary data.</text>
</comment>
<gene>
    <name evidence="6" type="ORF">E0H75_00035</name>
</gene>
<reference evidence="6 7" key="1">
    <citation type="submission" date="2019-02" db="EMBL/GenBank/DDBJ databases">
        <title>Kribbella capetownensis sp. nov. and Kribbella speibonae sp. nov., isolated from soil.</title>
        <authorList>
            <person name="Curtis S.M."/>
            <person name="Norton I."/>
            <person name="Everest G.J."/>
            <person name="Meyers P.R."/>
        </authorList>
    </citation>
    <scope>NUCLEOTIDE SEQUENCE [LARGE SCALE GENOMIC DNA]</scope>
    <source>
        <strain evidence="6 7">YM53</strain>
    </source>
</reference>
<dbReference type="GO" id="GO:0008849">
    <property type="term" value="F:enterochelin esterase activity"/>
    <property type="evidence" value="ECO:0007669"/>
    <property type="project" value="InterPro"/>
</dbReference>
<dbReference type="PANTHER" id="PTHR48098:SF3">
    <property type="entry name" value="IRON(III) ENTEROBACTIN ESTERASE"/>
    <property type="match status" value="1"/>
</dbReference>
<evidence type="ECO:0000313" key="7">
    <source>
        <dbReference type="Proteomes" id="UP000293342"/>
    </source>
</evidence>
<evidence type="ECO:0000259" key="5">
    <source>
        <dbReference type="Pfam" id="PF11806"/>
    </source>
</evidence>
<dbReference type="Gene3D" id="2.60.40.10">
    <property type="entry name" value="Immunoglobulins"/>
    <property type="match status" value="1"/>
</dbReference>
<dbReference type="Pfam" id="PF11806">
    <property type="entry name" value="Enterochelin_N"/>
    <property type="match status" value="1"/>
</dbReference>
<accession>A0A4R0K0W5</accession>
<name>A0A4R0K0W5_9ACTN</name>
<keyword evidence="3" id="KW-0378">Hydrolase</keyword>
<dbReference type="GO" id="GO:0006826">
    <property type="term" value="P:iron ion transport"/>
    <property type="evidence" value="ECO:0007669"/>
    <property type="project" value="InterPro"/>
</dbReference>
<evidence type="ECO:0000313" key="6">
    <source>
        <dbReference type="EMBL" id="TCC52224.1"/>
    </source>
</evidence>
<protein>
    <submittedName>
        <fullName evidence="6">Enterochelin esterase</fullName>
    </submittedName>
</protein>
<dbReference type="GO" id="GO:0005506">
    <property type="term" value="F:iron ion binding"/>
    <property type="evidence" value="ECO:0007669"/>
    <property type="project" value="InterPro"/>
</dbReference>
<dbReference type="InterPro" id="IPR021764">
    <property type="entry name" value="Enterochelin_esterase_N"/>
</dbReference>
<dbReference type="NCBIfam" id="NF007758">
    <property type="entry name" value="PRK10439.1"/>
    <property type="match status" value="1"/>
</dbReference>
<keyword evidence="2" id="KW-0963">Cytoplasm</keyword>
<evidence type="ECO:0000256" key="4">
    <source>
        <dbReference type="ARBA" id="ARBA00024201"/>
    </source>
</evidence>
<feature type="domain" description="Enterochelin esterase N-terminal" evidence="5">
    <location>
        <begin position="45"/>
        <end position="159"/>
    </location>
</feature>
<evidence type="ECO:0000256" key="3">
    <source>
        <dbReference type="ARBA" id="ARBA00022801"/>
    </source>
</evidence>
<dbReference type="AlphaFoldDB" id="A0A4R0K0W5"/>
<dbReference type="RefSeq" id="WP_131510976.1">
    <property type="nucleotide sequence ID" value="NZ_SJKD01000001.1"/>
</dbReference>
<dbReference type="Pfam" id="PF00756">
    <property type="entry name" value="Esterase"/>
    <property type="match status" value="1"/>
</dbReference>
<dbReference type="InterPro" id="IPR050583">
    <property type="entry name" value="Mycobacterial_A85_antigen"/>
</dbReference>
<dbReference type="GO" id="GO:0005737">
    <property type="term" value="C:cytoplasm"/>
    <property type="evidence" value="ECO:0007669"/>
    <property type="project" value="UniProtKB-SubCell"/>
</dbReference>
<organism evidence="6 7">
    <name type="scientific">Kribbella capetownensis</name>
    <dbReference type="NCBI Taxonomy" id="1572659"/>
    <lineage>
        <taxon>Bacteria</taxon>
        <taxon>Bacillati</taxon>
        <taxon>Actinomycetota</taxon>
        <taxon>Actinomycetes</taxon>
        <taxon>Propionibacteriales</taxon>
        <taxon>Kribbellaceae</taxon>
        <taxon>Kribbella</taxon>
    </lineage>
</organism>
<dbReference type="Gene3D" id="3.40.50.1820">
    <property type="entry name" value="alpha/beta hydrolase"/>
    <property type="match status" value="1"/>
</dbReference>
<dbReference type="EMBL" id="SJKD01000001">
    <property type="protein sequence ID" value="TCC52224.1"/>
    <property type="molecule type" value="Genomic_DNA"/>
</dbReference>
<comment type="subcellular location">
    <subcellularLocation>
        <location evidence="1">Cytoplasm</location>
    </subcellularLocation>
</comment>